<proteinExistence type="predicted"/>
<organism evidence="1 2">
    <name type="scientific">Terrisporobacter mayombei</name>
    <dbReference type="NCBI Taxonomy" id="1541"/>
    <lineage>
        <taxon>Bacteria</taxon>
        <taxon>Bacillati</taxon>
        <taxon>Bacillota</taxon>
        <taxon>Clostridia</taxon>
        <taxon>Peptostreptococcales</taxon>
        <taxon>Peptostreptococcaceae</taxon>
        <taxon>Terrisporobacter</taxon>
    </lineage>
</organism>
<protein>
    <submittedName>
        <fullName evidence="1">Uncharacterized protein</fullName>
    </submittedName>
</protein>
<reference evidence="1 2" key="1">
    <citation type="submission" date="2022-07" db="EMBL/GenBank/DDBJ databases">
        <title>Genome sequence of Terrisporobacter mayombei DSM6539.</title>
        <authorList>
            <person name="Boeer T."/>
            <person name="Bengelsdorf F.R."/>
            <person name="Daniel R."/>
            <person name="Poehlein A."/>
        </authorList>
    </citation>
    <scope>NUCLEOTIDE SEQUENCE [LARGE SCALE GENOMIC DNA]</scope>
    <source>
        <strain evidence="1 2">DSM 6539</strain>
    </source>
</reference>
<evidence type="ECO:0000313" key="1">
    <source>
        <dbReference type="EMBL" id="WMT81132.1"/>
    </source>
</evidence>
<name>A0ABY9Q3H0_9FIRM</name>
<dbReference type="Proteomes" id="UP001235030">
    <property type="component" value="Chromosome"/>
</dbReference>
<evidence type="ECO:0000313" key="2">
    <source>
        <dbReference type="Proteomes" id="UP001235030"/>
    </source>
</evidence>
<accession>A0ABY9Q3H0</accession>
<gene>
    <name evidence="1" type="ORF">TEMA_14640</name>
</gene>
<dbReference type="EMBL" id="CP101637">
    <property type="protein sequence ID" value="WMT81132.1"/>
    <property type="molecule type" value="Genomic_DNA"/>
</dbReference>
<keyword evidence="2" id="KW-1185">Reference proteome</keyword>
<sequence length="97" mass="11283">MNTPSTYNDKIGISIPEDSSVLEFKNSHGGFHGDGYFEDGGHIPRDIKNGIYYFRDRYAENYPEEADIDINERWSYNFTVAIFDLDKNKLYICELDT</sequence>
<dbReference type="RefSeq" id="WP_228103318.1">
    <property type="nucleotide sequence ID" value="NZ_CP101637.1"/>
</dbReference>